<dbReference type="GO" id="GO:0008168">
    <property type="term" value="F:methyltransferase activity"/>
    <property type="evidence" value="ECO:0007669"/>
    <property type="project" value="UniProtKB-KW"/>
</dbReference>
<keyword evidence="6" id="KW-1185">Reference proteome</keyword>
<reference evidence="5 6" key="1">
    <citation type="submission" date="2023-04" db="EMBL/GenBank/DDBJ databases">
        <title>Marinoamorphus aggregata gen. nov., sp. Nov., isolate from tissue of brittle star Ophioplocus japonicus.</title>
        <authorList>
            <person name="Kawano K."/>
            <person name="Sawayama S."/>
            <person name="Nakagawa S."/>
        </authorList>
    </citation>
    <scope>NUCLEOTIDE SEQUENCE [LARGE SCALE GENOMIC DNA]</scope>
    <source>
        <strain evidence="5 6">NKW23</strain>
    </source>
</reference>
<comment type="caution">
    <text evidence="5">The sequence shown here is derived from an EMBL/GenBank/DDBJ whole genome shotgun (WGS) entry which is preliminary data.</text>
</comment>
<name>A0ABQ6LP41_9RHOB</name>
<dbReference type="RefSeq" id="WP_285671173.1">
    <property type="nucleotide sequence ID" value="NZ_BSYI01000010.1"/>
</dbReference>
<dbReference type="EMBL" id="BSYI01000010">
    <property type="protein sequence ID" value="GMG82394.1"/>
    <property type="molecule type" value="Genomic_DNA"/>
</dbReference>
<evidence type="ECO:0000313" key="6">
    <source>
        <dbReference type="Proteomes" id="UP001239909"/>
    </source>
</evidence>
<gene>
    <name evidence="5" type="ORF">LNKW23_16070</name>
</gene>
<evidence type="ECO:0000313" key="5">
    <source>
        <dbReference type="EMBL" id="GMG82394.1"/>
    </source>
</evidence>
<dbReference type="Proteomes" id="UP001239909">
    <property type="component" value="Unassembled WGS sequence"/>
</dbReference>
<evidence type="ECO:0000256" key="4">
    <source>
        <dbReference type="SAM" id="MobiDB-lite"/>
    </source>
</evidence>
<dbReference type="GO" id="GO:0032259">
    <property type="term" value="P:methylation"/>
    <property type="evidence" value="ECO:0007669"/>
    <property type="project" value="UniProtKB-KW"/>
</dbReference>
<dbReference type="Gene3D" id="3.20.20.480">
    <property type="entry name" value="Trimethylamine methyltransferase-like"/>
    <property type="match status" value="1"/>
</dbReference>
<feature type="region of interest" description="Disordered" evidence="4">
    <location>
        <begin position="1"/>
        <end position="40"/>
    </location>
</feature>
<dbReference type="InterPro" id="IPR010426">
    <property type="entry name" value="MTTB_MeTrfase"/>
</dbReference>
<accession>A0ABQ6LP41</accession>
<dbReference type="Pfam" id="PF06253">
    <property type="entry name" value="MTTB"/>
    <property type="match status" value="1"/>
</dbReference>
<sequence>MERRESTARRRGRATRVASRRGPEPEANPAPPGQSGGRYAPLTEPELVQITEAAFTLLAELGIGEVPAVVREAAHARGASTDERGRLRLPRALVEEMVAGAAKEFTFHGRDPRHDISIGAERVHFGTGGAAVQVLEPETGRYRPSTLADLRAFARLADALPNISWFTRCCIATDIEDSFALDVNTAHALLCGTAKPVGTAFTLASHVGPIIEMFDIALGGPGRFRERPFCKAHISPVISPMRFGEDAVEVTLECIRLGVPINCIIAAQSGATAPATLAGFLAQSLAETLSGLVLVNLFAPGHPMIFSNWPLVIDLRTGAFCGGGGEISVMNAAAAQLANRLGLPSGVACSMADAKAVDAQMGAEKALSAALTGMAGANMVYEAAGMTASLLGASFEAMVLDDEMLGHVHRAIRGIEVNDETLGLGAIREAVLGEGHFLGAAHTMAAMQRDYLYPKLADRDAPAVWAEKGARDAAARARERVREILAAPDAGHLAPEADAAIRARFPIRPG</sequence>
<keyword evidence="3" id="KW-0808">Transferase</keyword>
<evidence type="ECO:0000256" key="1">
    <source>
        <dbReference type="ARBA" id="ARBA00007137"/>
    </source>
</evidence>
<dbReference type="InterPro" id="IPR038601">
    <property type="entry name" value="MttB-like_sf"/>
</dbReference>
<comment type="similarity">
    <text evidence="1">Belongs to the trimethylamine methyltransferase family.</text>
</comment>
<protein>
    <submittedName>
        <fullName evidence="5">Trimethylamine methyltransferase family protein</fullName>
    </submittedName>
</protein>
<organism evidence="5 6">
    <name type="scientific">Paralimibaculum aggregatum</name>
    <dbReference type="NCBI Taxonomy" id="3036245"/>
    <lineage>
        <taxon>Bacteria</taxon>
        <taxon>Pseudomonadati</taxon>
        <taxon>Pseudomonadota</taxon>
        <taxon>Alphaproteobacteria</taxon>
        <taxon>Rhodobacterales</taxon>
        <taxon>Paracoccaceae</taxon>
        <taxon>Paralimibaculum</taxon>
    </lineage>
</organism>
<keyword evidence="2 5" id="KW-0489">Methyltransferase</keyword>
<evidence type="ECO:0000256" key="2">
    <source>
        <dbReference type="ARBA" id="ARBA00022603"/>
    </source>
</evidence>
<evidence type="ECO:0000256" key="3">
    <source>
        <dbReference type="ARBA" id="ARBA00022679"/>
    </source>
</evidence>
<proteinExistence type="inferred from homology"/>